<dbReference type="Pfam" id="PF00313">
    <property type="entry name" value="CSD"/>
    <property type="match status" value="1"/>
</dbReference>
<dbReference type="GO" id="GO:0003677">
    <property type="term" value="F:DNA binding"/>
    <property type="evidence" value="ECO:0007669"/>
    <property type="project" value="UniProtKB-KW"/>
</dbReference>
<feature type="domain" description="CSD" evidence="2">
    <location>
        <begin position="123"/>
        <end position="192"/>
    </location>
</feature>
<dbReference type="Proteomes" id="UP000243006">
    <property type="component" value="Unassembled WGS sequence"/>
</dbReference>
<feature type="compositionally biased region" description="Polar residues" evidence="1">
    <location>
        <begin position="385"/>
        <end position="398"/>
    </location>
</feature>
<feature type="region of interest" description="Disordered" evidence="1">
    <location>
        <begin position="296"/>
        <end position="420"/>
    </location>
</feature>
<reference evidence="3 4" key="1">
    <citation type="submission" date="2015-04" db="EMBL/GenBank/DDBJ databases">
        <title>Draft genome of the roundworm Trichinella nativa.</title>
        <authorList>
            <person name="Mitreva M."/>
        </authorList>
    </citation>
    <scope>NUCLEOTIDE SEQUENCE [LARGE SCALE GENOMIC DNA]</scope>
    <source>
        <strain evidence="3 4">ISS45</strain>
    </source>
</reference>
<evidence type="ECO:0000313" key="4">
    <source>
        <dbReference type="Proteomes" id="UP000243006"/>
    </source>
</evidence>
<evidence type="ECO:0000313" key="3">
    <source>
        <dbReference type="EMBL" id="OUC40331.1"/>
    </source>
</evidence>
<gene>
    <name evidence="3" type="ORF">D917_04174</name>
</gene>
<dbReference type="PROSITE" id="PS00352">
    <property type="entry name" value="CSD_1"/>
    <property type="match status" value="1"/>
</dbReference>
<sequence>LFGFSRYSAIREGCSTSQFRVVFFKFYIYHRKREPTFHQRRSSGRLKSPTGRFYPNEVGLGSSTISSSNFHNRRSALIRDTGLVSVWLNNARRSRLEILKIENGRQRERSELHDKADAGKSKGIKGKVKWFNVKNGYGFINRLDTGEDIFVHQTAIIKNNPNKYLRSLGDEEMVEFDVVDGSKGPEAANVTGPEGQPVVGSKYAADRALHYRGRRDYGQLYFRRPRGRGAAHVTTDGVPDQEEEDTHNGEGDQVVHRRRARMFRGGRRGARYPIREGVRTVVIAGEISQYPRNVPSLRVPRGRGRGGSVRAGFSRYQGGYERGYRGRGRGRIIYRPRGRGRGNGYANEERGEQERHLDNANSDLGEVAVQEDSTLQKSEEKDDNSNNTSKATVVSCETPNGDGETKQSEKAGSNANNAAA</sequence>
<dbReference type="SMART" id="SM00357">
    <property type="entry name" value="CSP"/>
    <property type="match status" value="1"/>
</dbReference>
<dbReference type="InterPro" id="IPR012340">
    <property type="entry name" value="NA-bd_OB-fold"/>
</dbReference>
<dbReference type="InterPro" id="IPR019844">
    <property type="entry name" value="CSD_CS"/>
</dbReference>
<feature type="compositionally biased region" description="Basic residues" evidence="1">
    <location>
        <begin position="325"/>
        <end position="340"/>
    </location>
</feature>
<dbReference type="Gene3D" id="2.40.50.140">
    <property type="entry name" value="Nucleic acid-binding proteins"/>
    <property type="match status" value="1"/>
</dbReference>
<organism evidence="3 4">
    <name type="scientific">Trichinella nativa</name>
    <dbReference type="NCBI Taxonomy" id="6335"/>
    <lineage>
        <taxon>Eukaryota</taxon>
        <taxon>Metazoa</taxon>
        <taxon>Ecdysozoa</taxon>
        <taxon>Nematoda</taxon>
        <taxon>Enoplea</taxon>
        <taxon>Dorylaimia</taxon>
        <taxon>Trichinellida</taxon>
        <taxon>Trichinellidae</taxon>
        <taxon>Trichinella</taxon>
    </lineage>
</organism>
<feature type="region of interest" description="Disordered" evidence="1">
    <location>
        <begin position="228"/>
        <end position="253"/>
    </location>
</feature>
<protein>
    <submittedName>
        <fullName evidence="3">Cold-shock DNA-binding domain protein</fullName>
    </submittedName>
</protein>
<evidence type="ECO:0000256" key="1">
    <source>
        <dbReference type="SAM" id="MobiDB-lite"/>
    </source>
</evidence>
<dbReference type="SUPFAM" id="SSF50249">
    <property type="entry name" value="Nucleic acid-binding proteins"/>
    <property type="match status" value="1"/>
</dbReference>
<evidence type="ECO:0000259" key="2">
    <source>
        <dbReference type="PROSITE" id="PS51857"/>
    </source>
</evidence>
<feature type="non-terminal residue" evidence="3">
    <location>
        <position position="1"/>
    </location>
</feature>
<dbReference type="FunFam" id="2.40.50.140:FF:000274">
    <property type="entry name" value="Mitochondrial RNA binding protein"/>
    <property type="match status" value="1"/>
</dbReference>
<dbReference type="CDD" id="cd04458">
    <property type="entry name" value="CSP_CDS"/>
    <property type="match status" value="1"/>
</dbReference>
<accession>A0A1Y3E5R7</accession>
<dbReference type="InterPro" id="IPR002059">
    <property type="entry name" value="CSP_DNA-bd"/>
</dbReference>
<dbReference type="AlphaFoldDB" id="A0A1Y3E5R7"/>
<dbReference type="PANTHER" id="PTHR11544">
    <property type="entry name" value="COLD SHOCK DOMAIN CONTAINING PROTEINS"/>
    <property type="match status" value="1"/>
</dbReference>
<proteinExistence type="predicted"/>
<feature type="compositionally biased region" description="Basic and acidic residues" evidence="1">
    <location>
        <begin position="347"/>
        <end position="358"/>
    </location>
</feature>
<feature type="compositionally biased region" description="Polar residues" evidence="1">
    <location>
        <begin position="410"/>
        <end position="420"/>
    </location>
</feature>
<name>A0A1Y3E5R7_9BILA</name>
<dbReference type="PROSITE" id="PS51857">
    <property type="entry name" value="CSD_2"/>
    <property type="match status" value="1"/>
</dbReference>
<feature type="compositionally biased region" description="Low complexity" evidence="1">
    <location>
        <begin position="308"/>
        <end position="319"/>
    </location>
</feature>
<dbReference type="PRINTS" id="PR00050">
    <property type="entry name" value="COLDSHOCK"/>
</dbReference>
<dbReference type="EMBL" id="LVZM01022995">
    <property type="protein sequence ID" value="OUC40331.1"/>
    <property type="molecule type" value="Genomic_DNA"/>
</dbReference>
<dbReference type="InterPro" id="IPR050181">
    <property type="entry name" value="Cold_shock_domain"/>
</dbReference>
<comment type="caution">
    <text evidence="3">The sequence shown here is derived from an EMBL/GenBank/DDBJ whole genome shotgun (WGS) entry which is preliminary data.</text>
</comment>
<dbReference type="InterPro" id="IPR011129">
    <property type="entry name" value="CSD"/>
</dbReference>
<keyword evidence="3" id="KW-0238">DNA-binding</keyword>